<reference evidence="2 3" key="1">
    <citation type="submission" date="2019-03" db="EMBL/GenBank/DDBJ databases">
        <title>Genome Sequencing and Assembly of Various Microbes Isolated from Partially Reclaimed Soil and Acid Mine Drainage (AMD) Site.</title>
        <authorList>
            <person name="Steinbock B."/>
            <person name="Bechtold R."/>
            <person name="Sevigny J.L."/>
            <person name="Thomas D."/>
            <person name="Cuthill L.R."/>
            <person name="Aveiro Johannsen E.J."/>
            <person name="Thomas K."/>
            <person name="Ghosh A."/>
        </authorList>
    </citation>
    <scope>NUCLEOTIDE SEQUENCE [LARGE SCALE GENOMIC DNA]</scope>
    <source>
        <strain evidence="2 3">S-A3</strain>
    </source>
</reference>
<protein>
    <submittedName>
        <fullName evidence="2">DUF1801 domain-containing protein</fullName>
    </submittedName>
</protein>
<evidence type="ECO:0000256" key="1">
    <source>
        <dbReference type="SAM" id="MobiDB-lite"/>
    </source>
</evidence>
<gene>
    <name evidence="2" type="ORF">E2R59_01085</name>
</gene>
<evidence type="ECO:0000313" key="2">
    <source>
        <dbReference type="EMBL" id="TDL46648.1"/>
    </source>
</evidence>
<dbReference type="GeneID" id="64345988"/>
<evidence type="ECO:0000313" key="3">
    <source>
        <dbReference type="Proteomes" id="UP000295163"/>
    </source>
</evidence>
<proteinExistence type="predicted"/>
<feature type="compositionally biased region" description="Basic and acidic residues" evidence="1">
    <location>
        <begin position="1"/>
        <end position="12"/>
    </location>
</feature>
<organism evidence="2 3">
    <name type="scientific">Kocuria rosea</name>
    <name type="common">Deinococcus erythromyxa</name>
    <name type="synonym">Micrococcus rubens</name>
    <dbReference type="NCBI Taxonomy" id="1275"/>
    <lineage>
        <taxon>Bacteria</taxon>
        <taxon>Bacillati</taxon>
        <taxon>Actinomycetota</taxon>
        <taxon>Actinomycetes</taxon>
        <taxon>Micrococcales</taxon>
        <taxon>Micrococcaceae</taxon>
        <taxon>Kocuria</taxon>
    </lineage>
</organism>
<sequence>MSGTARNDEQQDRTTSSAEGFSVEERAAMRARAAEVRAGSRGGRGAKKAAADEAAVLAAIAEMAPPDRELAERVHAVVTAAAPELAPKLWYGQPAWARSGKVVCFFRSGHKDKERYSTFGFSTEAHLDDAGGLWPTSYALTGLTEAGEAAIGELVRRSVG</sequence>
<dbReference type="SUPFAM" id="SSF159888">
    <property type="entry name" value="YdhG-like"/>
    <property type="match status" value="1"/>
</dbReference>
<dbReference type="AlphaFoldDB" id="A0A4R5YNH8"/>
<dbReference type="EMBL" id="SMZT01000001">
    <property type="protein sequence ID" value="TDL46648.1"/>
    <property type="molecule type" value="Genomic_DNA"/>
</dbReference>
<name>A0A4R5YNH8_KOCRO</name>
<comment type="caution">
    <text evidence="2">The sequence shown here is derived from an EMBL/GenBank/DDBJ whole genome shotgun (WGS) entry which is preliminary data.</text>
</comment>
<dbReference type="Proteomes" id="UP000295163">
    <property type="component" value="Unassembled WGS sequence"/>
</dbReference>
<dbReference type="RefSeq" id="WP_133408917.1">
    <property type="nucleotide sequence ID" value="NZ_SMZT01000001.1"/>
</dbReference>
<feature type="region of interest" description="Disordered" evidence="1">
    <location>
        <begin position="1"/>
        <end position="25"/>
    </location>
</feature>
<accession>A0A4R5YNH8</accession>